<dbReference type="RefSeq" id="WP_282023051.1">
    <property type="nucleotide sequence ID" value="NZ_CAMXCH010000001.1"/>
</dbReference>
<evidence type="ECO:0000313" key="2">
    <source>
        <dbReference type="Proteomes" id="UP001154272"/>
    </source>
</evidence>
<dbReference type="InterPro" id="IPR029058">
    <property type="entry name" value="AB_hydrolase_fold"/>
</dbReference>
<proteinExistence type="predicted"/>
<name>A0ABN8W7L6_9PROT</name>
<accession>A0ABN8W7L6</accession>
<protein>
    <submittedName>
        <fullName evidence="1">Alpha/beta hydrolase fold (MenH) (PDB:4MYS)</fullName>
    </submittedName>
</protein>
<comment type="caution">
    <text evidence="1">The sequence shown here is derived from an EMBL/GenBank/DDBJ whole genome shotgun (WGS) entry which is preliminary data.</text>
</comment>
<dbReference type="GO" id="GO:0016787">
    <property type="term" value="F:hydrolase activity"/>
    <property type="evidence" value="ECO:0007669"/>
    <property type="project" value="UniProtKB-KW"/>
</dbReference>
<dbReference type="Gene3D" id="3.40.50.1820">
    <property type="entry name" value="alpha/beta hydrolase"/>
    <property type="match status" value="1"/>
</dbReference>
<gene>
    <name evidence="1" type="ORF">R83534S58_LOCUS153</name>
</gene>
<dbReference type="SUPFAM" id="SSF53474">
    <property type="entry name" value="alpha/beta-Hydrolases"/>
    <property type="match status" value="1"/>
</dbReference>
<dbReference type="EMBL" id="CAMXCH010000001">
    <property type="protein sequence ID" value="CAI3924628.1"/>
    <property type="molecule type" value="Genomic_DNA"/>
</dbReference>
<organism evidence="1 2">
    <name type="scientific">Commensalibacter papalotli</name>
    <name type="common">ex Botero et al. 2024</name>
    <dbReference type="NCBI Taxonomy" id="2972766"/>
    <lineage>
        <taxon>Bacteria</taxon>
        <taxon>Pseudomonadati</taxon>
        <taxon>Pseudomonadota</taxon>
        <taxon>Alphaproteobacteria</taxon>
        <taxon>Acetobacterales</taxon>
        <taxon>Acetobacteraceae</taxon>
    </lineage>
</organism>
<reference evidence="1" key="1">
    <citation type="submission" date="2022-10" db="EMBL/GenBank/DDBJ databases">
        <authorList>
            <person name="Botero Cardona J."/>
        </authorList>
    </citation>
    <scope>NUCLEOTIDE SEQUENCE</scope>
    <source>
        <strain evidence="1">R-83534</strain>
    </source>
</reference>
<sequence length="223" mass="25819">MSSKYRLLFVHGWGFSKEFWKPVANLFQGFTIDYIDLGYLDNQVTSDKALQIIQENQDNIIAIGHSLGFIYLLKQFPLKFYHYVAINGFLRFSKADDFASGVPLRILQRMSKNIEKDSSAVLSQFYEQCQYHQTPSLILNIEQLKIGLEWLEKNDFRSCLSTIQNRLTVIASDHDPVVSKEMTSHSFKNQPIQWVEDKTHILPIKKPELCASIIRNTLISNEL</sequence>
<keyword evidence="2" id="KW-1185">Reference proteome</keyword>
<dbReference type="Proteomes" id="UP001154272">
    <property type="component" value="Unassembled WGS sequence"/>
</dbReference>
<evidence type="ECO:0000313" key="1">
    <source>
        <dbReference type="EMBL" id="CAI3924628.1"/>
    </source>
</evidence>
<keyword evidence="1" id="KW-0378">Hydrolase</keyword>